<sequence length="292" mass="32505">MRKLPFPIFDDIAGVDALVDNHRLGSYPGLQAFRQALKAGYVQYDSVSGNAQAVVHVPIPDPLDKWLRKHYKDLPTSHRPIDDIREDNLALPCSMCGSLHAHTLDHVLPKEDHPAFAVFSKNLVPACDCNLKRGQNYKGNAVGARILHPYYDACMDERLYAAKFSGMDATVIVDLEILVALTHPDRPAIEYHLDNVIKRTGVLNWLRNQWVKFVRAPRKIVGSLDFIPANQADLIAAICEHRAARDYAQGSPNNWESMFAQGLLDPAVIAWLFPRLSAAGRDVDDPVIAVAT</sequence>
<proteinExistence type="predicted"/>
<dbReference type="EMBL" id="JABEQY010000017">
    <property type="protein sequence ID" value="NNH65518.1"/>
    <property type="molecule type" value="Genomic_DNA"/>
</dbReference>
<comment type="caution">
    <text evidence="1">The sequence shown here is derived from an EMBL/GenBank/DDBJ whole genome shotgun (WGS) entry which is preliminary data.</text>
</comment>
<reference evidence="1 2" key="1">
    <citation type="submission" date="2020-04" db="EMBL/GenBank/DDBJ databases">
        <title>Rhizobium bacterial biofertilizers improve the content of phenolic compounds of Lactuca sativa L. under non-saline and saline-stress conditions.</title>
        <authorList>
            <person name="Ayuso-Calles M."/>
            <person name="Garcia-Estevez I."/>
            <person name="Jimenez-Gomez A."/>
            <person name="Flores-Felix J.D."/>
            <person name="Escribano-Bailon M."/>
            <person name="Rivas R."/>
        </authorList>
    </citation>
    <scope>NUCLEOTIDE SEQUENCE [LARGE SCALE GENOMIC DNA]</scope>
    <source>
        <strain evidence="1 2">GPTR02</strain>
    </source>
</reference>
<dbReference type="RefSeq" id="WP_170256012.1">
    <property type="nucleotide sequence ID" value="NZ_JABEQY010000017.1"/>
</dbReference>
<accession>A0A7Y2R7E5</accession>
<gene>
    <name evidence="1" type="ORF">HLI17_19865</name>
</gene>
<dbReference type="AlphaFoldDB" id="A0A7Y2R7E5"/>
<name>A0A7Y2R7E5_9HYPH</name>
<evidence type="ECO:0008006" key="3">
    <source>
        <dbReference type="Google" id="ProtNLM"/>
    </source>
</evidence>
<protein>
    <recommendedName>
        <fullName evidence="3">HNH endonuclease</fullName>
    </recommendedName>
</protein>
<organism evidence="1 2">
    <name type="scientific">Rhizobium laguerreae</name>
    <dbReference type="NCBI Taxonomy" id="1076926"/>
    <lineage>
        <taxon>Bacteria</taxon>
        <taxon>Pseudomonadati</taxon>
        <taxon>Pseudomonadota</taxon>
        <taxon>Alphaproteobacteria</taxon>
        <taxon>Hyphomicrobiales</taxon>
        <taxon>Rhizobiaceae</taxon>
        <taxon>Rhizobium/Agrobacterium group</taxon>
        <taxon>Rhizobium</taxon>
    </lineage>
</organism>
<evidence type="ECO:0000313" key="2">
    <source>
        <dbReference type="Proteomes" id="UP000530654"/>
    </source>
</evidence>
<evidence type="ECO:0000313" key="1">
    <source>
        <dbReference type="EMBL" id="NNH65518.1"/>
    </source>
</evidence>
<dbReference type="Proteomes" id="UP000530654">
    <property type="component" value="Unassembled WGS sequence"/>
</dbReference>